<reference evidence="2" key="1">
    <citation type="submission" date="2017-09" db="EMBL/GenBank/DDBJ databases">
        <authorList>
            <person name="Varghese N."/>
            <person name="Submissions S."/>
        </authorList>
    </citation>
    <scope>NUCLEOTIDE SEQUENCE [LARGE SCALE GENOMIC DNA]</scope>
    <source>
        <strain evidence="2">DSM 45537</strain>
    </source>
</reference>
<proteinExistence type="predicted"/>
<name>A0A285LSS7_9NOCA</name>
<dbReference type="AlphaFoldDB" id="A0A285LSS7"/>
<dbReference type="STRING" id="1379680.GCA_001612615_02888"/>
<dbReference type="EMBL" id="OBEG01000005">
    <property type="protein sequence ID" value="SNY88004.1"/>
    <property type="molecule type" value="Genomic_DNA"/>
</dbReference>
<dbReference type="SUPFAM" id="SSF52980">
    <property type="entry name" value="Restriction endonuclease-like"/>
    <property type="match status" value="1"/>
</dbReference>
<dbReference type="RefSeq" id="WP_097246967.1">
    <property type="nucleotide sequence ID" value="NZ_OBEG01000005.1"/>
</dbReference>
<dbReference type="InterPro" id="IPR011335">
    <property type="entry name" value="Restrct_endonuc-II-like"/>
</dbReference>
<dbReference type="Proteomes" id="UP000219565">
    <property type="component" value="Unassembled WGS sequence"/>
</dbReference>
<keyword evidence="2" id="KW-1185">Reference proteome</keyword>
<dbReference type="Gene3D" id="3.40.960.10">
    <property type="entry name" value="VSR Endonuclease"/>
    <property type="match status" value="1"/>
</dbReference>
<gene>
    <name evidence="1" type="ORF">SAMN04244553_4964</name>
</gene>
<organism evidence="1 2">
    <name type="scientific">Nocardia amikacinitolerans</name>
    <dbReference type="NCBI Taxonomy" id="756689"/>
    <lineage>
        <taxon>Bacteria</taxon>
        <taxon>Bacillati</taxon>
        <taxon>Actinomycetota</taxon>
        <taxon>Actinomycetes</taxon>
        <taxon>Mycobacteriales</taxon>
        <taxon>Nocardiaceae</taxon>
        <taxon>Nocardia</taxon>
    </lineage>
</organism>
<protein>
    <submittedName>
        <fullName evidence="1">Transcriptional regulator, AbiEi antitoxin, Type IV TA system</fullName>
    </submittedName>
</protein>
<sequence length="292" mass="32724">MRPGLTEVRDKQFGAFTAWQALCEYTRAEMRTRVDRGDWVRVFHGVYRESATTPNPQLRVEAARLSIGAQSLAAAYETAAELHGFAVSGSRATHVLGVQRSRTSRLVVHSDRTEPGDLELINGIVATNAIRTAVDVARTTDRLDAVATLDSALRLGFSRTALLAESERHRGRRGYVQAVELIELADGRAESPMESRARLRCIDAGLPRPEPHVEVSTRNGLRRLDLGWPEWRIGLEYDSATWHSGEAAAVRDDRRHNWLSADGWTVYYATATDVYQRPENFIEPLRCAMRGR</sequence>
<evidence type="ECO:0000313" key="1">
    <source>
        <dbReference type="EMBL" id="SNY88004.1"/>
    </source>
</evidence>
<accession>A0A285LSS7</accession>
<evidence type="ECO:0000313" key="2">
    <source>
        <dbReference type="Proteomes" id="UP000219565"/>
    </source>
</evidence>
<dbReference type="OrthoDB" id="3173471at2"/>